<feature type="transmembrane region" description="Helical" evidence="6">
    <location>
        <begin position="256"/>
        <end position="277"/>
    </location>
</feature>
<keyword evidence="9" id="KW-1185">Reference proteome</keyword>
<evidence type="ECO:0000313" key="8">
    <source>
        <dbReference type="EMBL" id="VVT57116.1"/>
    </source>
</evidence>
<organism evidence="8 9">
    <name type="scientific">Magnusiomyces paraingens</name>
    <dbReference type="NCBI Taxonomy" id="2606893"/>
    <lineage>
        <taxon>Eukaryota</taxon>
        <taxon>Fungi</taxon>
        <taxon>Dikarya</taxon>
        <taxon>Ascomycota</taxon>
        <taxon>Saccharomycotina</taxon>
        <taxon>Dipodascomycetes</taxon>
        <taxon>Dipodascales</taxon>
        <taxon>Dipodascaceae</taxon>
        <taxon>Magnusiomyces</taxon>
    </lineage>
</organism>
<feature type="compositionally biased region" description="Acidic residues" evidence="5">
    <location>
        <begin position="69"/>
        <end position="84"/>
    </location>
</feature>
<dbReference type="EMBL" id="CABVLU010000004">
    <property type="protein sequence ID" value="VVT57116.1"/>
    <property type="molecule type" value="Genomic_DNA"/>
</dbReference>
<dbReference type="PANTHER" id="PTHR23507:SF1">
    <property type="entry name" value="FI18259P1-RELATED"/>
    <property type="match status" value="1"/>
</dbReference>
<feature type="transmembrane region" description="Helical" evidence="6">
    <location>
        <begin position="298"/>
        <end position="318"/>
    </location>
</feature>
<dbReference type="InterPro" id="IPR036259">
    <property type="entry name" value="MFS_trans_sf"/>
</dbReference>
<gene>
    <name evidence="8" type="ORF">SAPINGB_P005542</name>
</gene>
<keyword evidence="4 6" id="KW-0472">Membrane</keyword>
<feature type="transmembrane region" description="Helical" evidence="6">
    <location>
        <begin position="510"/>
        <end position="527"/>
    </location>
</feature>
<evidence type="ECO:0000256" key="6">
    <source>
        <dbReference type="SAM" id="Phobius"/>
    </source>
</evidence>
<comment type="subcellular location">
    <subcellularLocation>
        <location evidence="1">Membrane</location>
        <topology evidence="1">Multi-pass membrane protein</topology>
    </subcellularLocation>
</comment>
<feature type="transmembrane region" description="Helical" evidence="6">
    <location>
        <begin position="601"/>
        <end position="620"/>
    </location>
</feature>
<accession>A0A5E8C7E2</accession>
<reference evidence="8 9" key="1">
    <citation type="submission" date="2019-09" db="EMBL/GenBank/DDBJ databases">
        <authorList>
            <person name="Brejova B."/>
        </authorList>
    </citation>
    <scope>NUCLEOTIDE SEQUENCE [LARGE SCALE GENOMIC DNA]</scope>
</reference>
<feature type="transmembrane region" description="Helical" evidence="6">
    <location>
        <begin position="110"/>
        <end position="130"/>
    </location>
</feature>
<evidence type="ECO:0000256" key="2">
    <source>
        <dbReference type="ARBA" id="ARBA00022692"/>
    </source>
</evidence>
<evidence type="ECO:0000256" key="1">
    <source>
        <dbReference type="ARBA" id="ARBA00004141"/>
    </source>
</evidence>
<feature type="transmembrane region" description="Helical" evidence="6">
    <location>
        <begin position="468"/>
        <end position="490"/>
    </location>
</feature>
<dbReference type="RefSeq" id="XP_031856147.1">
    <property type="nucleotide sequence ID" value="XM_032000256.1"/>
</dbReference>
<feature type="compositionally biased region" description="Low complexity" evidence="5">
    <location>
        <begin position="43"/>
        <end position="68"/>
    </location>
</feature>
<keyword evidence="3 6" id="KW-1133">Transmembrane helix</keyword>
<dbReference type="InterPro" id="IPR020846">
    <property type="entry name" value="MFS_dom"/>
</dbReference>
<dbReference type="Proteomes" id="UP000398389">
    <property type="component" value="Unassembled WGS sequence"/>
</dbReference>
<dbReference type="Pfam" id="PF07690">
    <property type="entry name" value="MFS_1"/>
    <property type="match status" value="1"/>
</dbReference>
<proteinExistence type="predicted"/>
<feature type="transmembrane region" description="Helical" evidence="6">
    <location>
        <begin position="324"/>
        <end position="344"/>
    </location>
</feature>
<protein>
    <recommendedName>
        <fullName evidence="7">Major facilitator superfamily (MFS) profile domain-containing protein</fullName>
    </recommendedName>
</protein>
<dbReference type="GeneID" id="43584356"/>
<feature type="transmembrane region" description="Helical" evidence="6">
    <location>
        <begin position="574"/>
        <end position="595"/>
    </location>
</feature>
<evidence type="ECO:0000256" key="4">
    <source>
        <dbReference type="ARBA" id="ARBA00023136"/>
    </source>
</evidence>
<dbReference type="InterPro" id="IPR011701">
    <property type="entry name" value="MFS"/>
</dbReference>
<feature type="compositionally biased region" description="Basic residues" evidence="5">
    <location>
        <begin position="32"/>
        <end position="41"/>
    </location>
</feature>
<keyword evidence="2 6" id="KW-0812">Transmembrane</keyword>
<sequence length="631" mass="68931">MTSILFEPAESLADDFAQQTVFHNETQALNPTHHHHHHHNHGSTQLLLNSTPTTTTTNNTAQSNYNSESDSDNSDDDDDDDDDNTNPISSSKLKTEFLALPPSHRPSYNILFLGFTIYVTSFFAIVPSIMDAMVYMICRHDFSSNQGSPLSPDTLSSSLSSLPSLSSLSSSSPSSSSSHFNDPRCFAPEISAAVGLFQSYQTMISAIFGTITIPMLSSLSDRVGRKPLILWTVSCSLISLVITIACSSLQISYKYILLGAAIEGLGGSTTMISILASSYISDCVKEKHRAPILSISEAMFYGSMALGPFLGSLFLSFFNHKIPLLFGVSVLAQFFFLVLVYFALPESRSARARRNSVTHFNNARRRKSMASVGSTNNLIPSSTSSFFSSSSSYSSPLWDAVLALRDSLVLPLKAFGLPHIPRSQPRTRLNVYILLATSSMLLEVIMCIMPILFLYVKTVFSWTSVETGYFVSIIGISKFFGLAVLFPPLLRYLRKHYDHSATRVDRADKLLLRCGIFILATLYLLLAEAPSGHIFLALSFGFVFAGINSPVLRNALIKHAERGRVGELLGLSQFISRAVSVVLPLALAGVYNASVGVRPQLALEVSAAVVLIIFVVINFMSVDKEGDEDGV</sequence>
<dbReference type="OrthoDB" id="3026777at2759"/>
<dbReference type="GO" id="GO:0022857">
    <property type="term" value="F:transmembrane transporter activity"/>
    <property type="evidence" value="ECO:0007669"/>
    <property type="project" value="InterPro"/>
</dbReference>
<evidence type="ECO:0000313" key="9">
    <source>
        <dbReference type="Proteomes" id="UP000398389"/>
    </source>
</evidence>
<dbReference type="PROSITE" id="PS50850">
    <property type="entry name" value="MFS"/>
    <property type="match status" value="1"/>
</dbReference>
<dbReference type="AlphaFoldDB" id="A0A5E8C7E2"/>
<evidence type="ECO:0000256" key="3">
    <source>
        <dbReference type="ARBA" id="ARBA00022989"/>
    </source>
</evidence>
<dbReference type="SUPFAM" id="SSF103473">
    <property type="entry name" value="MFS general substrate transporter"/>
    <property type="match status" value="1"/>
</dbReference>
<evidence type="ECO:0000259" key="7">
    <source>
        <dbReference type="PROSITE" id="PS50850"/>
    </source>
</evidence>
<name>A0A5E8C7E2_9ASCO</name>
<feature type="domain" description="Major facilitator superfamily (MFS) profile" evidence="7">
    <location>
        <begin position="117"/>
        <end position="625"/>
    </location>
</feature>
<feature type="transmembrane region" description="Helical" evidence="6">
    <location>
        <begin position="533"/>
        <end position="553"/>
    </location>
</feature>
<dbReference type="Gene3D" id="1.20.1250.20">
    <property type="entry name" value="MFS general substrate transporter like domains"/>
    <property type="match status" value="1"/>
</dbReference>
<feature type="transmembrane region" description="Helical" evidence="6">
    <location>
        <begin position="228"/>
        <end position="250"/>
    </location>
</feature>
<evidence type="ECO:0000256" key="5">
    <source>
        <dbReference type="SAM" id="MobiDB-lite"/>
    </source>
</evidence>
<feature type="region of interest" description="Disordered" evidence="5">
    <location>
        <begin position="31"/>
        <end position="89"/>
    </location>
</feature>
<dbReference type="GO" id="GO:0016020">
    <property type="term" value="C:membrane"/>
    <property type="evidence" value="ECO:0007669"/>
    <property type="project" value="UniProtKB-SubCell"/>
</dbReference>
<dbReference type="PANTHER" id="PTHR23507">
    <property type="entry name" value="ZGC:174356"/>
    <property type="match status" value="1"/>
</dbReference>
<feature type="transmembrane region" description="Helical" evidence="6">
    <location>
        <begin position="431"/>
        <end position="456"/>
    </location>
</feature>